<gene>
    <name evidence="1" type="ORF">KQI89_06475</name>
</gene>
<dbReference type="Proteomes" id="UP000736583">
    <property type="component" value="Unassembled WGS sequence"/>
</dbReference>
<dbReference type="Pfam" id="PF09986">
    <property type="entry name" value="DUF2225"/>
    <property type="match status" value="1"/>
</dbReference>
<sequence>MTDSNKNNEEIFSGLESLGFDNINGIEIFKKETSETKKQIKNLDDTEKQLSMLYNKEITCPVCGNSFKARAVKISAPRVIKKDSDFFLRHDNINPYFYDVWLCNVCGYAAMKVDFEKIKNYQIKMIKESISTKWTGKVYPDTYDINIAIERYKLSLLNYVVMESKASSKAMNCLKLAWMYRLIENSNQENIFMKKALEGFNQAYYNEDFPIYGMHRYTTMYLIGELNRRTENYEQSLLWFSKVITTPSVPQKIKDLARDQRDIIKSSTGAKSETEDLEKNATLESKHKKGIFSFLFK</sequence>
<proteinExistence type="predicted"/>
<name>A0ABS6EYV9_9CLOT</name>
<dbReference type="InterPro" id="IPR018708">
    <property type="entry name" value="DUF2225"/>
</dbReference>
<evidence type="ECO:0000313" key="1">
    <source>
        <dbReference type="EMBL" id="MBU5591402.1"/>
    </source>
</evidence>
<reference evidence="1 2" key="1">
    <citation type="submission" date="2021-06" db="EMBL/GenBank/DDBJ databases">
        <authorList>
            <person name="Sun Q."/>
            <person name="Li D."/>
        </authorList>
    </citation>
    <scope>NUCLEOTIDE SEQUENCE [LARGE SCALE GENOMIC DNA]</scope>
    <source>
        <strain evidence="1 2">MSJ-4</strain>
    </source>
</reference>
<keyword evidence="2" id="KW-1185">Reference proteome</keyword>
<organism evidence="1 2">
    <name type="scientific">Clostridium simiarum</name>
    <dbReference type="NCBI Taxonomy" id="2841506"/>
    <lineage>
        <taxon>Bacteria</taxon>
        <taxon>Bacillati</taxon>
        <taxon>Bacillota</taxon>
        <taxon>Clostridia</taxon>
        <taxon>Eubacteriales</taxon>
        <taxon>Clostridiaceae</taxon>
        <taxon>Clostridium</taxon>
    </lineage>
</organism>
<dbReference type="RefSeq" id="WP_216456386.1">
    <property type="nucleotide sequence ID" value="NZ_JAHLQL010000001.1"/>
</dbReference>
<dbReference type="EMBL" id="JAHLQL010000001">
    <property type="protein sequence ID" value="MBU5591402.1"/>
    <property type="molecule type" value="Genomic_DNA"/>
</dbReference>
<evidence type="ECO:0000313" key="2">
    <source>
        <dbReference type="Proteomes" id="UP000736583"/>
    </source>
</evidence>
<accession>A0ABS6EYV9</accession>
<comment type="caution">
    <text evidence="1">The sequence shown here is derived from an EMBL/GenBank/DDBJ whole genome shotgun (WGS) entry which is preliminary data.</text>
</comment>
<protein>
    <submittedName>
        <fullName evidence="1">DUF2225 domain-containing protein</fullName>
    </submittedName>
</protein>